<evidence type="ECO:0000313" key="1">
    <source>
        <dbReference type="EMBL" id="CAH0547043.1"/>
    </source>
</evidence>
<reference evidence="1" key="1">
    <citation type="submission" date="2021-12" db="EMBL/GenBank/DDBJ databases">
        <authorList>
            <person name="King R."/>
        </authorList>
    </citation>
    <scope>NUCLEOTIDE SEQUENCE</scope>
</reference>
<keyword evidence="2" id="KW-1185">Reference proteome</keyword>
<dbReference type="EMBL" id="OV121132">
    <property type="protein sequence ID" value="CAH0547043.1"/>
    <property type="molecule type" value="Genomic_DNA"/>
</dbReference>
<accession>A0A9P0AS49</accession>
<gene>
    <name evidence="1" type="ORF">MELIAE_LOCUS1095</name>
</gene>
<protein>
    <submittedName>
        <fullName evidence="1">Uncharacterized protein</fullName>
    </submittedName>
</protein>
<evidence type="ECO:0000313" key="2">
    <source>
        <dbReference type="Proteomes" id="UP001154078"/>
    </source>
</evidence>
<name>A0A9P0AS49_BRAAE</name>
<proteinExistence type="predicted"/>
<sequence>METSKFKDGLSYGEVLTLKRKTIKKEIRNLYSKLNFTNLKLKAVLEKMQHIMEHNILQLHLNNIHDMVKHLKHIKDLKLKKKINRLIKKEDLTTQKKEKKHKFHDRVFNMSNTTLTSQELDLLGKGLKHNPIYNITNKEMEKLVVDTETIIQSLRTTEEEKDRLRNHCAYEIKRS</sequence>
<dbReference type="Proteomes" id="UP001154078">
    <property type="component" value="Chromosome 1"/>
</dbReference>
<dbReference type="AlphaFoldDB" id="A0A9P0AS49"/>
<organism evidence="1 2">
    <name type="scientific">Brassicogethes aeneus</name>
    <name type="common">Rape pollen beetle</name>
    <name type="synonym">Meligethes aeneus</name>
    <dbReference type="NCBI Taxonomy" id="1431903"/>
    <lineage>
        <taxon>Eukaryota</taxon>
        <taxon>Metazoa</taxon>
        <taxon>Ecdysozoa</taxon>
        <taxon>Arthropoda</taxon>
        <taxon>Hexapoda</taxon>
        <taxon>Insecta</taxon>
        <taxon>Pterygota</taxon>
        <taxon>Neoptera</taxon>
        <taxon>Endopterygota</taxon>
        <taxon>Coleoptera</taxon>
        <taxon>Polyphaga</taxon>
        <taxon>Cucujiformia</taxon>
        <taxon>Nitidulidae</taxon>
        <taxon>Meligethinae</taxon>
        <taxon>Brassicogethes</taxon>
    </lineage>
</organism>